<evidence type="ECO:0000313" key="3">
    <source>
        <dbReference type="Proteomes" id="UP001519460"/>
    </source>
</evidence>
<gene>
    <name evidence="2" type="ORF">BaRGS_00020507</name>
</gene>
<dbReference type="EMBL" id="JACVVK020000153">
    <property type="protein sequence ID" value="KAK7488200.1"/>
    <property type="molecule type" value="Genomic_DNA"/>
</dbReference>
<dbReference type="AlphaFoldDB" id="A0ABD0KMU4"/>
<organism evidence="2 3">
    <name type="scientific">Batillaria attramentaria</name>
    <dbReference type="NCBI Taxonomy" id="370345"/>
    <lineage>
        <taxon>Eukaryota</taxon>
        <taxon>Metazoa</taxon>
        <taxon>Spiralia</taxon>
        <taxon>Lophotrochozoa</taxon>
        <taxon>Mollusca</taxon>
        <taxon>Gastropoda</taxon>
        <taxon>Caenogastropoda</taxon>
        <taxon>Sorbeoconcha</taxon>
        <taxon>Cerithioidea</taxon>
        <taxon>Batillariidae</taxon>
        <taxon>Batillaria</taxon>
    </lineage>
</organism>
<evidence type="ECO:0000313" key="2">
    <source>
        <dbReference type="EMBL" id="KAK7488200.1"/>
    </source>
</evidence>
<proteinExistence type="predicted"/>
<dbReference type="Proteomes" id="UP001519460">
    <property type="component" value="Unassembled WGS sequence"/>
</dbReference>
<sequence length="76" mass="8288">MGSTTTTTVLSGGTCGTGTDTGPSGTSVTSTHWNTYGRYFPYYFWQSGQGDYDSTEEPRVVTKRSAHQPKRERASV</sequence>
<reference evidence="2 3" key="1">
    <citation type="journal article" date="2023" name="Sci. Data">
        <title>Genome assembly of the Korean intertidal mud-creeper Batillaria attramentaria.</title>
        <authorList>
            <person name="Patra A.K."/>
            <person name="Ho P.T."/>
            <person name="Jun S."/>
            <person name="Lee S.J."/>
            <person name="Kim Y."/>
            <person name="Won Y.J."/>
        </authorList>
    </citation>
    <scope>NUCLEOTIDE SEQUENCE [LARGE SCALE GENOMIC DNA]</scope>
    <source>
        <strain evidence="2">Wonlab-2016</strain>
    </source>
</reference>
<feature type="region of interest" description="Disordered" evidence="1">
    <location>
        <begin position="51"/>
        <end position="76"/>
    </location>
</feature>
<keyword evidence="3" id="KW-1185">Reference proteome</keyword>
<name>A0ABD0KMU4_9CAEN</name>
<comment type="caution">
    <text evidence="2">The sequence shown here is derived from an EMBL/GenBank/DDBJ whole genome shotgun (WGS) entry which is preliminary data.</text>
</comment>
<protein>
    <submittedName>
        <fullName evidence="2">Uncharacterized protein</fullName>
    </submittedName>
</protein>
<evidence type="ECO:0000256" key="1">
    <source>
        <dbReference type="SAM" id="MobiDB-lite"/>
    </source>
</evidence>
<accession>A0ABD0KMU4</accession>
<feature type="region of interest" description="Disordered" evidence="1">
    <location>
        <begin position="1"/>
        <end position="30"/>
    </location>
</feature>